<keyword evidence="7" id="KW-0865">Zymogen</keyword>
<dbReference type="Proteomes" id="UP000091926">
    <property type="component" value="Chromosome"/>
</dbReference>
<keyword evidence="11" id="KW-1185">Reference proteome</keyword>
<protein>
    <recommendedName>
        <fullName evidence="9">Peptidase S53 domain-containing protein</fullName>
    </recommendedName>
</protein>
<feature type="active site" description="Charge relay system" evidence="8">
    <location>
        <position position="259"/>
    </location>
</feature>
<dbReference type="EMBL" id="CP016172">
    <property type="protein sequence ID" value="ANN77175.1"/>
    <property type="molecule type" value="Genomic_DNA"/>
</dbReference>
<dbReference type="CDD" id="cd11377">
    <property type="entry name" value="Pro-peptidase_S53"/>
    <property type="match status" value="1"/>
</dbReference>
<dbReference type="PANTHER" id="PTHR14218:SF15">
    <property type="entry name" value="TRIPEPTIDYL-PEPTIDASE 1"/>
    <property type="match status" value="1"/>
</dbReference>
<accession>A0A193GBG8</accession>
<dbReference type="AlphaFoldDB" id="A0A193GBG8"/>
<evidence type="ECO:0000256" key="8">
    <source>
        <dbReference type="PROSITE-ProRule" id="PRU01032"/>
    </source>
</evidence>
<evidence type="ECO:0000313" key="10">
    <source>
        <dbReference type="EMBL" id="ANN77175.1"/>
    </source>
</evidence>
<dbReference type="SUPFAM" id="SSF54897">
    <property type="entry name" value="Protease propeptides/inhibitors"/>
    <property type="match status" value="1"/>
</dbReference>
<evidence type="ECO:0000256" key="7">
    <source>
        <dbReference type="ARBA" id="ARBA00023145"/>
    </source>
</evidence>
<dbReference type="InterPro" id="IPR023828">
    <property type="entry name" value="Peptidase_S8_Ser-AS"/>
</dbReference>
<dbReference type="InterPro" id="IPR036852">
    <property type="entry name" value="Peptidase_S8/S53_dom_sf"/>
</dbReference>
<name>A0A193GBG8_9BORD</name>
<feature type="active site" description="Charge relay system" evidence="8">
    <location>
        <position position="477"/>
    </location>
</feature>
<keyword evidence="3" id="KW-0479">Metal-binding</keyword>
<evidence type="ECO:0000256" key="1">
    <source>
        <dbReference type="ARBA" id="ARBA00001913"/>
    </source>
</evidence>
<dbReference type="PROSITE" id="PS00138">
    <property type="entry name" value="SUBTILASE_SER"/>
    <property type="match status" value="1"/>
</dbReference>
<evidence type="ECO:0000313" key="11">
    <source>
        <dbReference type="Proteomes" id="UP000091926"/>
    </source>
</evidence>
<dbReference type="RefSeq" id="WP_066656142.1">
    <property type="nucleotide sequence ID" value="NZ_CBCSCL010000014.1"/>
</dbReference>
<dbReference type="GO" id="GO:0008240">
    <property type="term" value="F:tripeptidyl-peptidase activity"/>
    <property type="evidence" value="ECO:0007669"/>
    <property type="project" value="TreeGrafter"/>
</dbReference>
<keyword evidence="2 8" id="KW-0645">Protease</keyword>
<evidence type="ECO:0000256" key="3">
    <source>
        <dbReference type="ARBA" id="ARBA00022723"/>
    </source>
</evidence>
<dbReference type="Pfam" id="PF09286">
    <property type="entry name" value="Pro-kuma_activ"/>
    <property type="match status" value="1"/>
</dbReference>
<dbReference type="STRING" id="463014.BAU07_08685"/>
<dbReference type="InterPro" id="IPR030400">
    <property type="entry name" value="Sedolisin_dom"/>
</dbReference>
<dbReference type="InterPro" id="IPR000209">
    <property type="entry name" value="Peptidase_S8/S53_dom"/>
</dbReference>
<dbReference type="PANTHER" id="PTHR14218">
    <property type="entry name" value="PROTEASE S8 TRIPEPTIDYL PEPTIDASE I CLN2"/>
    <property type="match status" value="1"/>
</dbReference>
<dbReference type="Pfam" id="PF00082">
    <property type="entry name" value="Peptidase_S8"/>
    <property type="match status" value="1"/>
</dbReference>
<dbReference type="SMART" id="SM00944">
    <property type="entry name" value="Pro-kuma_activ"/>
    <property type="match status" value="1"/>
</dbReference>
<evidence type="ECO:0000256" key="2">
    <source>
        <dbReference type="ARBA" id="ARBA00022670"/>
    </source>
</evidence>
<dbReference type="SUPFAM" id="SSF52743">
    <property type="entry name" value="Subtilisin-like"/>
    <property type="match status" value="1"/>
</dbReference>
<dbReference type="CDD" id="cd04056">
    <property type="entry name" value="Peptidases_S53"/>
    <property type="match status" value="1"/>
</dbReference>
<evidence type="ECO:0000256" key="5">
    <source>
        <dbReference type="ARBA" id="ARBA00022825"/>
    </source>
</evidence>
<evidence type="ECO:0000256" key="4">
    <source>
        <dbReference type="ARBA" id="ARBA00022801"/>
    </source>
</evidence>
<gene>
    <name evidence="10" type="ORF">BAU07_08685</name>
</gene>
<dbReference type="InterPro" id="IPR015366">
    <property type="entry name" value="S53_propep"/>
</dbReference>
<sequence>MTQDPALSVLQESAVPTHLLHTPAGPVDGTQTLRIALQLHPQCGEEALLARAYRLGEQPLAERIGRSPRSLDPDISPTAQATAAVRTFCAQHGFALERSALGGLFVTIAGKAAELAQAFGVELRAYQHQDRTFRAYAGCITLPAILAEHVRGVHGLDQAAALLTRAKGAKAAYTEPPTLDNNLPTVVAFDYYRYPSRWTGKGATVAFIESDLVIDLASVQAFYASLPVGPVNIVTVGGFAPIKPPEGGMQPIGPYLDGEAMMDLMLTGAVAPDSTLVVYAHSEHYGYAEPGWIDTLLEALDQPANPCQVMSISLGAPECDWVPQTAMAVHLLFAIASLYGVTVCVSSGDYGAPGNSNAYPQNCAFPASSPFCLACGGTELVLEAQTAPQPPKLVDEVVWNEMTAPYQKLATGGGISMMFQVPDFQQGLTLPAGFNTDPQTGAPQPPGRGVPDVAANASSKSGYGLDPEHKGHWYGTSAAAPMWAGLIALLVEGNGGLPIGYLNPWLYASQVNSGLNCCKPITEGDNGPPDWPVSFAAGAPWNACCGLGTPLGVNIANALGLGVTATE</sequence>
<comment type="caution">
    <text evidence="8">Lacks conserved residue(s) required for the propagation of feature annotation.</text>
</comment>
<dbReference type="GO" id="GO:0004252">
    <property type="term" value="F:serine-type endopeptidase activity"/>
    <property type="evidence" value="ECO:0007669"/>
    <property type="project" value="UniProtKB-UniRule"/>
</dbReference>
<dbReference type="PROSITE" id="PS51695">
    <property type="entry name" value="SEDOLISIN"/>
    <property type="match status" value="1"/>
</dbReference>
<dbReference type="Gene3D" id="3.40.50.200">
    <property type="entry name" value="Peptidase S8/S53 domain"/>
    <property type="match status" value="1"/>
</dbReference>
<dbReference type="InterPro" id="IPR050819">
    <property type="entry name" value="Tripeptidyl-peptidase_I"/>
</dbReference>
<keyword evidence="6" id="KW-0106">Calcium</keyword>
<dbReference type="GO" id="GO:0006508">
    <property type="term" value="P:proteolysis"/>
    <property type="evidence" value="ECO:0007669"/>
    <property type="project" value="UniProtKB-KW"/>
</dbReference>
<evidence type="ECO:0000256" key="6">
    <source>
        <dbReference type="ARBA" id="ARBA00022837"/>
    </source>
</evidence>
<dbReference type="GO" id="GO:0046872">
    <property type="term" value="F:metal ion binding"/>
    <property type="evidence" value="ECO:0007669"/>
    <property type="project" value="UniProtKB-KW"/>
</dbReference>
<comment type="cofactor">
    <cofactor evidence="1">
        <name>Ca(2+)</name>
        <dbReference type="ChEBI" id="CHEBI:29108"/>
    </cofactor>
</comment>
<keyword evidence="5 8" id="KW-0720">Serine protease</keyword>
<organism evidence="10 11">
    <name type="scientific">Bordetella flabilis</name>
    <dbReference type="NCBI Taxonomy" id="463014"/>
    <lineage>
        <taxon>Bacteria</taxon>
        <taxon>Pseudomonadati</taxon>
        <taxon>Pseudomonadota</taxon>
        <taxon>Betaproteobacteria</taxon>
        <taxon>Burkholderiales</taxon>
        <taxon>Alcaligenaceae</taxon>
        <taxon>Bordetella</taxon>
    </lineage>
</organism>
<proteinExistence type="predicted"/>
<dbReference type="KEGG" id="bfz:BAU07_08685"/>
<dbReference type="OrthoDB" id="9770107at2"/>
<keyword evidence="4 8" id="KW-0378">Hydrolase</keyword>
<reference evidence="10 11" key="1">
    <citation type="submission" date="2016-06" db="EMBL/GenBank/DDBJ databases">
        <title>Complete genome sequences of Bordetella bronchialis and Bordetella flabilis.</title>
        <authorList>
            <person name="LiPuma J.J."/>
            <person name="Spilker T."/>
        </authorList>
    </citation>
    <scope>NUCLEOTIDE SEQUENCE [LARGE SCALE GENOMIC DNA]</scope>
    <source>
        <strain evidence="10 11">AU10664</strain>
    </source>
</reference>
<feature type="domain" description="Peptidase S53" evidence="9">
    <location>
        <begin position="182"/>
        <end position="562"/>
    </location>
</feature>
<evidence type="ECO:0000259" key="9">
    <source>
        <dbReference type="PROSITE" id="PS51695"/>
    </source>
</evidence>
<feature type="active site" description="Charge relay system" evidence="8">
    <location>
        <position position="263"/>
    </location>
</feature>